<dbReference type="Proteomes" id="UP000007435">
    <property type="component" value="Chromosome"/>
</dbReference>
<reference key="1">
    <citation type="submission" date="2010-11" db="EMBL/GenBank/DDBJ databases">
        <title>The complete genome of Leadbetterella byssophila DSM 17132.</title>
        <authorList>
            <consortium name="US DOE Joint Genome Institute (JGI-PGF)"/>
            <person name="Lucas S."/>
            <person name="Copeland A."/>
            <person name="Lapidus A."/>
            <person name="Glavina del Rio T."/>
            <person name="Dalin E."/>
            <person name="Tice H."/>
            <person name="Bruce D."/>
            <person name="Goodwin L."/>
            <person name="Pitluck S."/>
            <person name="Kyrpides N."/>
            <person name="Mavromatis K."/>
            <person name="Ivanova N."/>
            <person name="Teshima H."/>
            <person name="Brettin T."/>
            <person name="Detter J.C."/>
            <person name="Han C."/>
            <person name="Tapia R."/>
            <person name="Land M."/>
            <person name="Hauser L."/>
            <person name="Markowitz V."/>
            <person name="Cheng J.-F."/>
            <person name="Hugenholtz P."/>
            <person name="Woyke T."/>
            <person name="Wu D."/>
            <person name="Tindall B."/>
            <person name="Pomrenke H.G."/>
            <person name="Brambilla E."/>
            <person name="Klenk H.-P."/>
            <person name="Eisen J.A."/>
        </authorList>
    </citation>
    <scope>NUCLEOTIDE SEQUENCE [LARGE SCALE GENOMIC DNA]</scope>
    <source>
        <strain>DSM 17132</strain>
    </source>
</reference>
<dbReference type="HOGENOM" id="CLU_1862676_0_0_10"/>
<evidence type="ECO:0008006" key="3">
    <source>
        <dbReference type="Google" id="ProtNLM"/>
    </source>
</evidence>
<dbReference type="AlphaFoldDB" id="E4RX38"/>
<accession>E4RX38</accession>
<name>E4RX38_LEAB4</name>
<reference evidence="1 2" key="2">
    <citation type="journal article" date="2011" name="Stand. Genomic Sci.">
        <title>Complete genome sequence of Leadbetterella byssophila type strain (4M15).</title>
        <authorList>
            <person name="Abt B."/>
            <person name="Teshima H."/>
            <person name="Lucas S."/>
            <person name="Lapidus A."/>
            <person name="Del Rio T.G."/>
            <person name="Nolan M."/>
            <person name="Tice H."/>
            <person name="Cheng J.F."/>
            <person name="Pitluck S."/>
            <person name="Liolios K."/>
            <person name="Pagani I."/>
            <person name="Ivanova N."/>
            <person name="Mavromatis K."/>
            <person name="Pati A."/>
            <person name="Tapia R."/>
            <person name="Han C."/>
            <person name="Goodwin L."/>
            <person name="Chen A."/>
            <person name="Palaniappan K."/>
            <person name="Land M."/>
            <person name="Hauser L."/>
            <person name="Chang Y.J."/>
            <person name="Jeffries C.D."/>
            <person name="Rohde M."/>
            <person name="Goker M."/>
            <person name="Tindall B.J."/>
            <person name="Detter J.C."/>
            <person name="Woyke T."/>
            <person name="Bristow J."/>
            <person name="Eisen J.A."/>
            <person name="Markowitz V."/>
            <person name="Hugenholtz P."/>
            <person name="Klenk H.P."/>
            <person name="Kyrpides N.C."/>
        </authorList>
    </citation>
    <scope>NUCLEOTIDE SEQUENCE [LARGE SCALE GENOMIC DNA]</scope>
    <source>
        <strain evidence="2">DSM 17132 / JCM 16389 / KACC 11308 / NBRC 106382 / 4M15</strain>
    </source>
</reference>
<dbReference type="EMBL" id="CP002305">
    <property type="protein sequence ID" value="ADQ18077.1"/>
    <property type="molecule type" value="Genomic_DNA"/>
</dbReference>
<sequence length="137" mass="15484">MSIEKFSLTRISGVLTLFLLFSACDRDIPIHDTEECISRVIVGEKCGVLGFKPDKKGALGARVWEKKINDQQDLIRIENVIGVIGLPIEYKENERFFLKLRNATEEEQLSIACYLDLPGPPTPIYIVINQNSFNCPN</sequence>
<proteinExistence type="predicted"/>
<gene>
    <name evidence="1" type="ordered locus">Lbys_2404</name>
</gene>
<organism evidence="1 2">
    <name type="scientific">Leadbetterella byssophila (strain DSM 17132 / JCM 16389 / KACC 11308 / NBRC 106382 / 4M15)</name>
    <dbReference type="NCBI Taxonomy" id="649349"/>
    <lineage>
        <taxon>Bacteria</taxon>
        <taxon>Pseudomonadati</taxon>
        <taxon>Bacteroidota</taxon>
        <taxon>Cytophagia</taxon>
        <taxon>Cytophagales</taxon>
        <taxon>Leadbetterellaceae</taxon>
        <taxon>Leadbetterella</taxon>
    </lineage>
</organism>
<evidence type="ECO:0000313" key="2">
    <source>
        <dbReference type="Proteomes" id="UP000007435"/>
    </source>
</evidence>
<dbReference type="PROSITE" id="PS51257">
    <property type="entry name" value="PROKAR_LIPOPROTEIN"/>
    <property type="match status" value="1"/>
</dbReference>
<keyword evidence="2" id="KW-1185">Reference proteome</keyword>
<dbReference type="RefSeq" id="WP_013409118.1">
    <property type="nucleotide sequence ID" value="NC_014655.1"/>
</dbReference>
<evidence type="ECO:0000313" key="1">
    <source>
        <dbReference type="EMBL" id="ADQ18077.1"/>
    </source>
</evidence>
<protein>
    <recommendedName>
        <fullName evidence="3">Lipoprotein</fullName>
    </recommendedName>
</protein>
<dbReference type="STRING" id="649349.Lbys_2404"/>
<dbReference type="KEGG" id="lby:Lbys_2404"/>